<evidence type="ECO:0000313" key="3">
    <source>
        <dbReference type="Proteomes" id="UP000325577"/>
    </source>
</evidence>
<organism evidence="2 3">
    <name type="scientific">Nyssa sinensis</name>
    <dbReference type="NCBI Taxonomy" id="561372"/>
    <lineage>
        <taxon>Eukaryota</taxon>
        <taxon>Viridiplantae</taxon>
        <taxon>Streptophyta</taxon>
        <taxon>Embryophyta</taxon>
        <taxon>Tracheophyta</taxon>
        <taxon>Spermatophyta</taxon>
        <taxon>Magnoliopsida</taxon>
        <taxon>eudicotyledons</taxon>
        <taxon>Gunneridae</taxon>
        <taxon>Pentapetalae</taxon>
        <taxon>asterids</taxon>
        <taxon>Cornales</taxon>
        <taxon>Nyssaceae</taxon>
        <taxon>Nyssa</taxon>
    </lineage>
</organism>
<accession>A0A5J5A880</accession>
<reference evidence="2 3" key="1">
    <citation type="submission" date="2019-09" db="EMBL/GenBank/DDBJ databases">
        <title>A chromosome-level genome assembly of the Chinese tupelo Nyssa sinensis.</title>
        <authorList>
            <person name="Yang X."/>
            <person name="Kang M."/>
            <person name="Yang Y."/>
            <person name="Xiong H."/>
            <person name="Wang M."/>
            <person name="Zhang Z."/>
            <person name="Wang Z."/>
            <person name="Wu H."/>
            <person name="Ma T."/>
            <person name="Liu J."/>
            <person name="Xi Z."/>
        </authorList>
    </citation>
    <scope>NUCLEOTIDE SEQUENCE [LARGE SCALE GENOMIC DNA]</scope>
    <source>
        <strain evidence="2">J267</strain>
        <tissue evidence="2">Leaf</tissue>
    </source>
</reference>
<dbReference type="PANTHER" id="PTHR47976">
    <property type="entry name" value="G-TYPE LECTIN S-RECEPTOR-LIKE SERINE/THREONINE-PROTEIN KINASE SD2-5"/>
    <property type="match status" value="1"/>
</dbReference>
<dbReference type="SUPFAM" id="SSF56112">
    <property type="entry name" value="Protein kinase-like (PK-like)"/>
    <property type="match status" value="1"/>
</dbReference>
<sequence>MHDSSPSVLETNLRVFSFKELNEATGGFNDELGRGSSGIVYKGTLKFGSRNLVAVKKLDRNSVEMVSGDEEKGILIDWVFDCYMEGNLEALTVENDDVGMCDIATLQRWVMIAIWCLQEDPSKRPTMKTVTQKLEGWDEVPIPLDASSI</sequence>
<keyword evidence="3" id="KW-1185">Reference proteome</keyword>
<dbReference type="PANTHER" id="PTHR47976:SF15">
    <property type="entry name" value="G-TYPE LECTIN S-RECEPTOR-LIKE SERINE_THREONINE-PROTEIN KINASE RLK1"/>
    <property type="match status" value="1"/>
</dbReference>
<dbReference type="OrthoDB" id="5857966at2759"/>
<dbReference type="InterPro" id="IPR011009">
    <property type="entry name" value="Kinase-like_dom_sf"/>
</dbReference>
<dbReference type="EMBL" id="CM018046">
    <property type="protein sequence ID" value="KAA8526026.1"/>
    <property type="molecule type" value="Genomic_DNA"/>
</dbReference>
<evidence type="ECO:0000313" key="2">
    <source>
        <dbReference type="EMBL" id="KAA8526026.1"/>
    </source>
</evidence>
<dbReference type="AlphaFoldDB" id="A0A5J5A880"/>
<dbReference type="Gene3D" id="3.30.200.20">
    <property type="entry name" value="Phosphorylase Kinase, domain 1"/>
    <property type="match status" value="1"/>
</dbReference>
<evidence type="ECO:0008006" key="4">
    <source>
        <dbReference type="Google" id="ProtNLM"/>
    </source>
</evidence>
<proteinExistence type="predicted"/>
<dbReference type="Proteomes" id="UP000325577">
    <property type="component" value="Linkage Group LG3"/>
</dbReference>
<dbReference type="InterPro" id="IPR051343">
    <property type="entry name" value="G-type_lectin_kinases/EP1-like"/>
</dbReference>
<protein>
    <recommendedName>
        <fullName evidence="4">Protein kinase domain-containing protein</fullName>
    </recommendedName>
</protein>
<evidence type="ECO:0000256" key="1">
    <source>
        <dbReference type="ARBA" id="ARBA00022729"/>
    </source>
</evidence>
<name>A0A5J5A880_9ASTE</name>
<keyword evidence="1" id="KW-0732">Signal</keyword>
<gene>
    <name evidence="2" type="ORF">F0562_007874</name>
</gene>